<keyword evidence="2" id="KW-1185">Reference proteome</keyword>
<dbReference type="Proteomes" id="UP000276260">
    <property type="component" value="Unassembled WGS sequence"/>
</dbReference>
<comment type="caution">
    <text evidence="1">The sequence shown here is derived from an EMBL/GenBank/DDBJ whole genome shotgun (WGS) entry which is preliminary data.</text>
</comment>
<accession>A0A3P3QRN4</accession>
<gene>
    <name evidence="1" type="ORF">EIK76_07395</name>
</gene>
<dbReference type="InterPro" id="IPR018697">
    <property type="entry name" value="DUF2199"/>
</dbReference>
<evidence type="ECO:0000313" key="2">
    <source>
        <dbReference type="Proteomes" id="UP000276260"/>
    </source>
</evidence>
<dbReference type="EMBL" id="RRCF01000001">
    <property type="protein sequence ID" value="RRJ23867.1"/>
    <property type="molecule type" value="Genomic_DNA"/>
</dbReference>
<dbReference type="OrthoDB" id="4404538at2"/>
<protein>
    <submittedName>
        <fullName evidence="1">DUF2199 domain-containing protein</fullName>
    </submittedName>
</protein>
<organism evidence="1 2">
    <name type="scientific">Rheinheimera mesophila</name>
    <dbReference type="NCBI Taxonomy" id="1547515"/>
    <lineage>
        <taxon>Bacteria</taxon>
        <taxon>Pseudomonadati</taxon>
        <taxon>Pseudomonadota</taxon>
        <taxon>Gammaproteobacteria</taxon>
        <taxon>Chromatiales</taxon>
        <taxon>Chromatiaceae</taxon>
        <taxon>Rheinheimera</taxon>
    </lineage>
</organism>
<dbReference type="AlphaFoldDB" id="A0A3P3QRN4"/>
<sequence length="167" mass="19227">MLAFREKIVKCGCCGKDIGEIVFDKSYKMPDEIWNLSKTEKEERAQIDSDLCRLDDRYFIRGVAYLPVNGTDNSYGWGIWAEVSQEDFFDYVENYEEDNSTKPKFFGLVANVIPSYENTIGLELTVQLGSETQRPEFYFTDPMHLLTKEQAEGISIEKVHSFSSNKS</sequence>
<reference evidence="1 2" key="1">
    <citation type="submission" date="2018-11" db="EMBL/GenBank/DDBJ databases">
        <title>Draft genome analysis of Rheinheimera mesophila isolated from an industrial waste site.</title>
        <authorList>
            <person name="Yu Q."/>
            <person name="Qi Y."/>
            <person name="Zhang H."/>
            <person name="Lu Y."/>
            <person name="Pu J."/>
        </authorList>
    </citation>
    <scope>NUCLEOTIDE SEQUENCE [LARGE SCALE GENOMIC DNA]</scope>
    <source>
        <strain evidence="1 2">IITR13</strain>
    </source>
</reference>
<name>A0A3P3QRN4_9GAMM</name>
<proteinExistence type="predicted"/>
<dbReference type="Pfam" id="PF09965">
    <property type="entry name" value="DUF2199"/>
    <property type="match status" value="1"/>
</dbReference>
<evidence type="ECO:0000313" key="1">
    <source>
        <dbReference type="EMBL" id="RRJ23867.1"/>
    </source>
</evidence>